<accession>A0AC34QB78</accession>
<dbReference type="WBParaSite" id="JU765_v2.g14772.t1">
    <property type="protein sequence ID" value="JU765_v2.g14772.t1"/>
    <property type="gene ID" value="JU765_v2.g14772"/>
</dbReference>
<name>A0AC34QB78_9BILA</name>
<reference evidence="2" key="1">
    <citation type="submission" date="2022-11" db="UniProtKB">
        <authorList>
            <consortium name="WormBaseParasite"/>
        </authorList>
    </citation>
    <scope>IDENTIFICATION</scope>
</reference>
<dbReference type="Proteomes" id="UP000887576">
    <property type="component" value="Unplaced"/>
</dbReference>
<organism evidence="1 2">
    <name type="scientific">Panagrolaimus sp. JU765</name>
    <dbReference type="NCBI Taxonomy" id="591449"/>
    <lineage>
        <taxon>Eukaryota</taxon>
        <taxon>Metazoa</taxon>
        <taxon>Ecdysozoa</taxon>
        <taxon>Nematoda</taxon>
        <taxon>Chromadorea</taxon>
        <taxon>Rhabditida</taxon>
        <taxon>Tylenchina</taxon>
        <taxon>Panagrolaimomorpha</taxon>
        <taxon>Panagrolaimoidea</taxon>
        <taxon>Panagrolaimidae</taxon>
        <taxon>Panagrolaimus</taxon>
    </lineage>
</organism>
<proteinExistence type="predicted"/>
<sequence>MHCHNGLRQDKQEVLYLPQIPKKSKKTYTHIIIYRSVFNINSLDLALKMVSGSIDDQLADCREIFCYFDSKGDEKINVAQVGDVLRALGQNPTEKEIQKCCEHWKDPDFRITFEEFVPIYQTVNKNRTTHSLDEFVEGLSHFDKDGNGTINVAELRHLLTTLGERLTDEEVDQLLTGHEDSHGNVNISDFVRSIMQS</sequence>
<evidence type="ECO:0000313" key="2">
    <source>
        <dbReference type="WBParaSite" id="JU765_v2.g14772.t1"/>
    </source>
</evidence>
<evidence type="ECO:0000313" key="1">
    <source>
        <dbReference type="Proteomes" id="UP000887576"/>
    </source>
</evidence>
<protein>
    <submittedName>
        <fullName evidence="2">EF-hand domain-containing protein</fullName>
    </submittedName>
</protein>